<organism evidence="2 3">
    <name type="scientific">Panicum virgatum</name>
    <name type="common">Blackwell switchgrass</name>
    <dbReference type="NCBI Taxonomy" id="38727"/>
    <lineage>
        <taxon>Eukaryota</taxon>
        <taxon>Viridiplantae</taxon>
        <taxon>Streptophyta</taxon>
        <taxon>Embryophyta</taxon>
        <taxon>Tracheophyta</taxon>
        <taxon>Spermatophyta</taxon>
        <taxon>Magnoliopsida</taxon>
        <taxon>Liliopsida</taxon>
        <taxon>Poales</taxon>
        <taxon>Poaceae</taxon>
        <taxon>PACMAD clade</taxon>
        <taxon>Panicoideae</taxon>
        <taxon>Panicodae</taxon>
        <taxon>Paniceae</taxon>
        <taxon>Panicinae</taxon>
        <taxon>Panicum</taxon>
        <taxon>Panicum sect. Hiantes</taxon>
    </lineage>
</organism>
<name>A0A8T0NJY2_PANVG</name>
<comment type="caution">
    <text evidence="2">The sequence shown here is derived from an EMBL/GenBank/DDBJ whole genome shotgun (WGS) entry which is preliminary data.</text>
</comment>
<dbReference type="AlphaFoldDB" id="A0A8T0NJY2"/>
<dbReference type="EMBL" id="CM029053">
    <property type="protein sequence ID" value="KAG2547154.1"/>
    <property type="molecule type" value="Genomic_DNA"/>
</dbReference>
<gene>
    <name evidence="2" type="ORF">PVAP13_9KG068120</name>
</gene>
<protein>
    <submittedName>
        <fullName evidence="2">Uncharacterized protein</fullName>
    </submittedName>
</protein>
<accession>A0A8T0NJY2</accession>
<feature type="region of interest" description="Disordered" evidence="1">
    <location>
        <begin position="1"/>
        <end position="44"/>
    </location>
</feature>
<evidence type="ECO:0000313" key="2">
    <source>
        <dbReference type="EMBL" id="KAG2547154.1"/>
    </source>
</evidence>
<sequence>MWRRTWAGGDPARLSQQHGGAALADPRQGLGPRGGGASCRSYKPQPSIPACCARRRAATRANERLSDPLLLLSFLSVGKEGGTGAGRTPPPRAKLGGTAARRCSRGSSSHGHNSRAGARCS</sequence>
<keyword evidence="3" id="KW-1185">Reference proteome</keyword>
<dbReference type="Proteomes" id="UP000823388">
    <property type="component" value="Chromosome 9K"/>
</dbReference>
<feature type="region of interest" description="Disordered" evidence="1">
    <location>
        <begin position="79"/>
        <end position="121"/>
    </location>
</feature>
<evidence type="ECO:0000313" key="3">
    <source>
        <dbReference type="Proteomes" id="UP000823388"/>
    </source>
</evidence>
<feature type="compositionally biased region" description="Low complexity" evidence="1">
    <location>
        <begin position="96"/>
        <end position="121"/>
    </location>
</feature>
<evidence type="ECO:0000256" key="1">
    <source>
        <dbReference type="SAM" id="MobiDB-lite"/>
    </source>
</evidence>
<proteinExistence type="predicted"/>
<reference evidence="2" key="1">
    <citation type="submission" date="2020-05" db="EMBL/GenBank/DDBJ databases">
        <title>WGS assembly of Panicum virgatum.</title>
        <authorList>
            <person name="Lovell J.T."/>
            <person name="Jenkins J."/>
            <person name="Shu S."/>
            <person name="Juenger T.E."/>
            <person name="Schmutz J."/>
        </authorList>
    </citation>
    <scope>NUCLEOTIDE SEQUENCE</scope>
    <source>
        <strain evidence="2">AP13</strain>
    </source>
</reference>